<dbReference type="EMBL" id="JAUNZN010000033">
    <property type="protein sequence ID" value="KAK4806786.1"/>
    <property type="molecule type" value="Genomic_DNA"/>
</dbReference>
<feature type="chain" id="PRO_5043044242" evidence="1">
    <location>
        <begin position="19"/>
        <end position="363"/>
    </location>
</feature>
<accession>A0AAN7MLT9</accession>
<proteinExistence type="predicted"/>
<reference evidence="2 3" key="1">
    <citation type="journal article" date="2023" name="J. Hered.">
        <title>Chromosome-level genome of the wood stork (Mycteria americana) provides insight into avian chromosome evolution.</title>
        <authorList>
            <person name="Flamio R. Jr."/>
            <person name="Ramstad K.M."/>
        </authorList>
    </citation>
    <scope>NUCLEOTIDE SEQUENCE [LARGE SCALE GENOMIC DNA]</scope>
    <source>
        <strain evidence="2">JAX WOST 10</strain>
    </source>
</reference>
<evidence type="ECO:0000313" key="3">
    <source>
        <dbReference type="Proteomes" id="UP001333110"/>
    </source>
</evidence>
<name>A0AAN7MLT9_MYCAM</name>
<evidence type="ECO:0000313" key="2">
    <source>
        <dbReference type="EMBL" id="KAK4806786.1"/>
    </source>
</evidence>
<comment type="caution">
    <text evidence="2">The sequence shown here is derived from an EMBL/GenBank/DDBJ whole genome shotgun (WGS) entry which is preliminary data.</text>
</comment>
<keyword evidence="3" id="KW-1185">Reference proteome</keyword>
<organism evidence="2 3">
    <name type="scientific">Mycteria americana</name>
    <name type="common">Wood stork</name>
    <dbReference type="NCBI Taxonomy" id="33587"/>
    <lineage>
        <taxon>Eukaryota</taxon>
        <taxon>Metazoa</taxon>
        <taxon>Chordata</taxon>
        <taxon>Craniata</taxon>
        <taxon>Vertebrata</taxon>
        <taxon>Euteleostomi</taxon>
        <taxon>Archelosauria</taxon>
        <taxon>Archosauria</taxon>
        <taxon>Dinosauria</taxon>
        <taxon>Saurischia</taxon>
        <taxon>Theropoda</taxon>
        <taxon>Coelurosauria</taxon>
        <taxon>Aves</taxon>
        <taxon>Neognathae</taxon>
        <taxon>Neoaves</taxon>
        <taxon>Aequornithes</taxon>
        <taxon>Ciconiiformes</taxon>
        <taxon>Ciconiidae</taxon>
        <taxon>Mycteria</taxon>
    </lineage>
</organism>
<dbReference type="AlphaFoldDB" id="A0AAN7MLT9"/>
<keyword evidence="1" id="KW-0732">Signal</keyword>
<dbReference type="Proteomes" id="UP001333110">
    <property type="component" value="Unassembled WGS sequence"/>
</dbReference>
<sequence>MLLLIYGWPSWLQGHTAASCSTCPPGPPGPFLQRCFLGSWPQPVLVQSVIPPQVQDLAFIIVFHEVPASPFLQPFKIPLNRSPALQHIDRFPQFGIVCELTESVLHPIIQVVITICQLVIPLITTLLAQQSSQFSIHPIVHSSSPYLTNLAKRIPWETLSKASLQSRVFPPASGKALLHSIATNTKHSTMRAAMEKVKSIPARPNTGTLLAHVQPGVHQDPQVLFCQAAFQLGGPQHVLVPGVVPLQGQDFALPLVELHEVPVSPFLQLVEVPLDDSMTLWHISYSSHFCVTSKLAEGTLCPIIQIINEEVKHYWPQYRPLGYTSSDLPPTALCATDHHPLGPAIQPIFNPPHCLLIQPIRLL</sequence>
<gene>
    <name evidence="2" type="ORF">QYF61_005582</name>
</gene>
<feature type="signal peptide" evidence="1">
    <location>
        <begin position="1"/>
        <end position="18"/>
    </location>
</feature>
<protein>
    <submittedName>
        <fullName evidence="2">Uncharacterized protein</fullName>
    </submittedName>
</protein>
<evidence type="ECO:0000256" key="1">
    <source>
        <dbReference type="SAM" id="SignalP"/>
    </source>
</evidence>